<feature type="region of interest" description="Disordered" evidence="7">
    <location>
        <begin position="824"/>
        <end position="850"/>
    </location>
</feature>
<name>A0A2N9GRE7_FAGSY</name>
<dbReference type="CDD" id="cd09274">
    <property type="entry name" value="RNase_HI_RT_Ty3"/>
    <property type="match status" value="1"/>
</dbReference>
<keyword evidence="4" id="KW-0255">Endonuclease</keyword>
<evidence type="ECO:0000256" key="3">
    <source>
        <dbReference type="ARBA" id="ARBA00022722"/>
    </source>
</evidence>
<dbReference type="Gene3D" id="3.10.20.370">
    <property type="match status" value="1"/>
</dbReference>
<evidence type="ECO:0000256" key="4">
    <source>
        <dbReference type="ARBA" id="ARBA00022759"/>
    </source>
</evidence>
<feature type="region of interest" description="Disordered" evidence="7">
    <location>
        <begin position="236"/>
        <end position="263"/>
    </location>
</feature>
<dbReference type="PANTHER" id="PTHR37984">
    <property type="entry name" value="PROTEIN CBG26694"/>
    <property type="match status" value="1"/>
</dbReference>
<dbReference type="InterPro" id="IPR041373">
    <property type="entry name" value="RT_RNaseH"/>
</dbReference>
<evidence type="ECO:0000256" key="5">
    <source>
        <dbReference type="ARBA" id="ARBA00022801"/>
    </source>
</evidence>
<dbReference type="Gene3D" id="3.10.10.10">
    <property type="entry name" value="HIV Type 1 Reverse Transcriptase, subunit A, domain 1"/>
    <property type="match status" value="1"/>
</dbReference>
<evidence type="ECO:0000256" key="6">
    <source>
        <dbReference type="ARBA" id="ARBA00022918"/>
    </source>
</evidence>
<dbReference type="GO" id="GO:0003964">
    <property type="term" value="F:RNA-directed DNA polymerase activity"/>
    <property type="evidence" value="ECO:0007669"/>
    <property type="project" value="UniProtKB-KW"/>
</dbReference>
<organism evidence="11">
    <name type="scientific">Fagus sylvatica</name>
    <name type="common">Beechnut</name>
    <dbReference type="NCBI Taxonomy" id="28930"/>
    <lineage>
        <taxon>Eukaryota</taxon>
        <taxon>Viridiplantae</taxon>
        <taxon>Streptophyta</taxon>
        <taxon>Embryophyta</taxon>
        <taxon>Tracheophyta</taxon>
        <taxon>Spermatophyta</taxon>
        <taxon>Magnoliopsida</taxon>
        <taxon>eudicotyledons</taxon>
        <taxon>Gunneridae</taxon>
        <taxon>Pentapetalae</taxon>
        <taxon>rosids</taxon>
        <taxon>fabids</taxon>
        <taxon>Fagales</taxon>
        <taxon>Fagaceae</taxon>
        <taxon>Fagus</taxon>
    </lineage>
</organism>
<dbReference type="Pfam" id="PF00078">
    <property type="entry name" value="RVT_1"/>
    <property type="match status" value="1"/>
</dbReference>
<keyword evidence="6" id="KW-0695">RNA-directed DNA polymerase</keyword>
<dbReference type="CDD" id="cd01647">
    <property type="entry name" value="RT_LTR"/>
    <property type="match status" value="1"/>
</dbReference>
<feature type="domain" description="Retrotransposon gag" evidence="9">
    <location>
        <begin position="106"/>
        <end position="197"/>
    </location>
</feature>
<dbReference type="GO" id="GO:0004519">
    <property type="term" value="F:endonuclease activity"/>
    <property type="evidence" value="ECO:0007669"/>
    <property type="project" value="UniProtKB-KW"/>
</dbReference>
<dbReference type="InterPro" id="IPR043128">
    <property type="entry name" value="Rev_trsase/Diguanyl_cyclase"/>
</dbReference>
<dbReference type="AlphaFoldDB" id="A0A2N9GRE7"/>
<feature type="domain" description="Reverse transcriptase" evidence="8">
    <location>
        <begin position="470"/>
        <end position="636"/>
    </location>
</feature>
<protein>
    <recommendedName>
        <fullName evidence="12">Reverse transcriptase domain-containing protein</fullName>
    </recommendedName>
</protein>
<feature type="domain" description="Reverse transcriptase RNase H-like" evidence="10">
    <location>
        <begin position="688"/>
        <end position="791"/>
    </location>
</feature>
<evidence type="ECO:0000259" key="8">
    <source>
        <dbReference type="Pfam" id="PF00078"/>
    </source>
</evidence>
<evidence type="ECO:0000259" key="10">
    <source>
        <dbReference type="Pfam" id="PF17917"/>
    </source>
</evidence>
<keyword evidence="3" id="KW-0540">Nuclease</keyword>
<dbReference type="EMBL" id="OIVN01002225">
    <property type="protein sequence ID" value="SPD01824.1"/>
    <property type="molecule type" value="Genomic_DNA"/>
</dbReference>
<dbReference type="SUPFAM" id="SSF56672">
    <property type="entry name" value="DNA/RNA polymerases"/>
    <property type="match status" value="1"/>
</dbReference>
<evidence type="ECO:0000256" key="7">
    <source>
        <dbReference type="SAM" id="MobiDB-lite"/>
    </source>
</evidence>
<dbReference type="PANTHER" id="PTHR37984:SF5">
    <property type="entry name" value="PROTEIN NYNRIN-LIKE"/>
    <property type="match status" value="1"/>
</dbReference>
<feature type="compositionally biased region" description="Basic and acidic residues" evidence="7">
    <location>
        <begin position="831"/>
        <end position="842"/>
    </location>
</feature>
<sequence length="1211" mass="137708">MSEGNEFFEMLDLNKIEKNKDYTKFTEEIKGKVDLMQQALRKNQGFDNYLFSMGGIAMEPFIQLPPKVSIPKADNYNGSGDPKQHLRQYLSFVKMKGLNEIQVLNAFPFSLSGSASKWYYTLDMGKVKGWTDLVNAFLTQFSFNTMIDITLRDLETTKQKEGETFSEYLVRWRDKASKMINRPGEKDQVNIMMKGLLPVYFNRMLSAPIMNFEQLCDCGTRIEDAMKNGKIVKSEGRVTSKKTYGQTSNKTTSQPNVEHPGREVPNVKSAEKIGKGKNIAKDALLGALVEKEVPMTTSPEEVLSIMGVDNVGATISFTNKDLPPDGARHNQALYITVKCLKTKAYDNSSRTIMGTFEVPYKTGSVNATMVFHILNIPTSYNFLLGRAWMHQPLGIVPSTLHQKLRLPWKDGVLTILGDGDCYGNVLVLEDEEKIGEKLAAMITPTDGITNMPSIDPDIAQHRIPTLPKVKHDKQKLRRMKPEWMLKIKEKVIKQLKASFIKVVEQTNWVANIVHVPSALMSFMDGFSGYNQIHLAPEDMTKTTFVTKWGIYCCTVMPFTLKNASATYQWMATTLLHDTMHKEIEVYVDDMIVKSKTTEEHPANLRKFFERIRDYKLRLNPQKCTFGVTAGKLLGHMVNSREIKFDPIKIKAILEMPPPKTEKEVLGFLGKLQYIRYLMNPPVLKPAEPGKSLLLYLSIMDEALGSMLAQEDKDGSEHTVYYLSKMLKDYEMRYTTVEKSCVTLVWAVQKLRHILLSYQVFVISRMDPLKYLFEKPALTRNLSRWLILLVEFDLTYVTKNTIKGRAIVEFCAGVITPFLPPGFSRVSARKTRQPEPSRSDPTRAHPHQILPRRRSETHFPSIVDKTAYLGGNVCAKILSDPLQLGPRAKTLRQEVHFSYHTQLSDRQELLRSSRNLSQKLTPWHKEHSDGLRSQDHISRTQARLCARPVPLKSRQNKVLLKVPGIVLHRRCHACAQSLPDSQQVDLRARAHWKEDTSMHDVELSDRQEFIGRKLSDGTKNVKIRHRELGQICARTGTRFEKKRAGSKTHFFSRTAAFARRVFPARNKLIREPGCVGKIMTPATSWNSRFADSIPRLTGIFASEECTKTAPTPRLPGAITPSSELRFAQTLYRWKEDVESFPTICRMTHFEFQKTSKTAPENRIKKGTRTEIEEDSRGCWRGRIRLPRGSTTTRAGPSCAAHDGAARGVHGFL</sequence>
<evidence type="ECO:0008006" key="12">
    <source>
        <dbReference type="Google" id="ProtNLM"/>
    </source>
</evidence>
<accession>A0A2N9GRE7</accession>
<dbReference type="Gene3D" id="3.30.70.270">
    <property type="match status" value="1"/>
</dbReference>
<dbReference type="Pfam" id="PF17917">
    <property type="entry name" value="RT_RNaseH"/>
    <property type="match status" value="1"/>
</dbReference>
<evidence type="ECO:0000256" key="1">
    <source>
        <dbReference type="ARBA" id="ARBA00022679"/>
    </source>
</evidence>
<feature type="compositionally biased region" description="Polar residues" evidence="7">
    <location>
        <begin position="241"/>
        <end position="256"/>
    </location>
</feature>
<proteinExistence type="predicted"/>
<dbReference type="InterPro" id="IPR043502">
    <property type="entry name" value="DNA/RNA_pol_sf"/>
</dbReference>
<keyword evidence="5" id="KW-0378">Hydrolase</keyword>
<dbReference type="InterPro" id="IPR000477">
    <property type="entry name" value="RT_dom"/>
</dbReference>
<dbReference type="GO" id="GO:0016787">
    <property type="term" value="F:hydrolase activity"/>
    <property type="evidence" value="ECO:0007669"/>
    <property type="project" value="UniProtKB-KW"/>
</dbReference>
<gene>
    <name evidence="11" type="ORF">FSB_LOCUS29706</name>
</gene>
<reference evidence="11" key="1">
    <citation type="submission" date="2018-02" db="EMBL/GenBank/DDBJ databases">
        <authorList>
            <person name="Cohen D.B."/>
            <person name="Kent A.D."/>
        </authorList>
    </citation>
    <scope>NUCLEOTIDE SEQUENCE</scope>
</reference>
<keyword evidence="2" id="KW-0548">Nucleotidyltransferase</keyword>
<evidence type="ECO:0000256" key="2">
    <source>
        <dbReference type="ARBA" id="ARBA00022695"/>
    </source>
</evidence>
<dbReference type="InterPro" id="IPR005162">
    <property type="entry name" value="Retrotrans_gag_dom"/>
</dbReference>
<dbReference type="InterPro" id="IPR050951">
    <property type="entry name" value="Retrovirus_Pol_polyprotein"/>
</dbReference>
<evidence type="ECO:0000313" key="11">
    <source>
        <dbReference type="EMBL" id="SPD01824.1"/>
    </source>
</evidence>
<dbReference type="Pfam" id="PF03732">
    <property type="entry name" value="Retrotrans_gag"/>
    <property type="match status" value="1"/>
</dbReference>
<keyword evidence="1" id="KW-0808">Transferase</keyword>
<evidence type="ECO:0000259" key="9">
    <source>
        <dbReference type="Pfam" id="PF03732"/>
    </source>
</evidence>